<evidence type="ECO:0000256" key="2">
    <source>
        <dbReference type="ARBA" id="ARBA00022723"/>
    </source>
</evidence>
<comment type="subcellular location">
    <subcellularLocation>
        <location evidence="1">Nucleus</location>
    </subcellularLocation>
</comment>
<dbReference type="AlphaFoldDB" id="F4S058"/>
<protein>
    <recommendedName>
        <fullName evidence="11">C3HC-type domain-containing protein</fullName>
    </recommendedName>
</protein>
<dbReference type="InterPro" id="IPR013909">
    <property type="entry name" value="NuBaID_C"/>
</dbReference>
<keyword evidence="3" id="KW-0863">Zinc-finger</keyword>
<proteinExistence type="predicted"/>
<dbReference type="GO" id="GO:0008270">
    <property type="term" value="F:zinc ion binding"/>
    <property type="evidence" value="ECO:0007669"/>
    <property type="project" value="UniProtKB-KW"/>
</dbReference>
<dbReference type="InParanoid" id="F4S058"/>
<feature type="domain" description="NuBaID C-terminal" evidence="8">
    <location>
        <begin position="193"/>
        <end position="295"/>
    </location>
</feature>
<accession>F4S058</accession>
<feature type="compositionally biased region" description="Low complexity" evidence="6">
    <location>
        <begin position="230"/>
        <end position="240"/>
    </location>
</feature>
<evidence type="ECO:0000313" key="9">
    <source>
        <dbReference type="EMBL" id="EGG01994.1"/>
    </source>
</evidence>
<evidence type="ECO:0000259" key="7">
    <source>
        <dbReference type="Pfam" id="PF07967"/>
    </source>
</evidence>
<evidence type="ECO:0000256" key="1">
    <source>
        <dbReference type="ARBA" id="ARBA00004123"/>
    </source>
</evidence>
<dbReference type="PANTHER" id="PTHR15835:SF6">
    <property type="entry name" value="ZINC FINGER C3HC-TYPE PROTEIN 1"/>
    <property type="match status" value="1"/>
</dbReference>
<keyword evidence="4" id="KW-0862">Zinc</keyword>
<dbReference type="EMBL" id="GL883134">
    <property type="protein sequence ID" value="EGG01994.1"/>
    <property type="molecule type" value="Genomic_DNA"/>
</dbReference>
<evidence type="ECO:0008006" key="11">
    <source>
        <dbReference type="Google" id="ProtNLM"/>
    </source>
</evidence>
<dbReference type="GeneID" id="18932221"/>
<reference evidence="10" key="1">
    <citation type="journal article" date="2011" name="Proc. Natl. Acad. Sci. U.S.A.">
        <title>Obligate biotrophy features unraveled by the genomic analysis of rust fungi.</title>
        <authorList>
            <person name="Duplessis S."/>
            <person name="Cuomo C.A."/>
            <person name="Lin Y.-C."/>
            <person name="Aerts A."/>
            <person name="Tisserant E."/>
            <person name="Veneault-Fourrey C."/>
            <person name="Joly D.L."/>
            <person name="Hacquard S."/>
            <person name="Amselem J."/>
            <person name="Cantarel B.L."/>
            <person name="Chiu R."/>
            <person name="Coutinho P.M."/>
            <person name="Feau N."/>
            <person name="Field M."/>
            <person name="Frey P."/>
            <person name="Gelhaye E."/>
            <person name="Goldberg J."/>
            <person name="Grabherr M.G."/>
            <person name="Kodira C.D."/>
            <person name="Kohler A."/>
            <person name="Kuees U."/>
            <person name="Lindquist E.A."/>
            <person name="Lucas S.M."/>
            <person name="Mago R."/>
            <person name="Mauceli E."/>
            <person name="Morin E."/>
            <person name="Murat C."/>
            <person name="Pangilinan J.L."/>
            <person name="Park R."/>
            <person name="Pearson M."/>
            <person name="Quesneville H."/>
            <person name="Rouhier N."/>
            <person name="Sakthikumar S."/>
            <person name="Salamov A.A."/>
            <person name="Schmutz J."/>
            <person name="Selles B."/>
            <person name="Shapiro H."/>
            <person name="Tanguay P."/>
            <person name="Tuskan G.A."/>
            <person name="Henrissat B."/>
            <person name="Van de Peer Y."/>
            <person name="Rouze P."/>
            <person name="Ellis J.G."/>
            <person name="Dodds P.N."/>
            <person name="Schein J.E."/>
            <person name="Zhong S."/>
            <person name="Hamelin R.C."/>
            <person name="Grigoriev I.V."/>
            <person name="Szabo L.J."/>
            <person name="Martin F."/>
        </authorList>
    </citation>
    <scope>NUCLEOTIDE SEQUENCE [LARGE SCALE GENOMIC DNA]</scope>
    <source>
        <strain evidence="10">98AG31 / pathotype 3-4-7</strain>
    </source>
</reference>
<sequence length="401" mass="44189">MKNDQIHSDVHPNDLFDFLKRLSTFKLSNYPAGKPPSLSPPTLASFGWTSVSGTKNRMKCESCQATWVLAIPSTQSDTGWSSASGVRLTHLGCRMRVEEHRNSCPWRKRRCIPTIYTGALRCSGGFEAASELIETAANLEQLLAQETTQTTALNTEHPLAQVAIDTLFMATKILTNKTPQSVPRVTSASTLILALFGWYPDSIEFQHSSVPSPPGTPTSRSCAPQAATPRSSSSGRPSSALSSRTLSCKLCHRQIGLWSILIPTPTEIVDSTPRRPPTNLLTSHRDYCPYRDQVGGFDQSDYQNFETTPRQPTWQAHLSLIERFVERHRKASQAAAEPNCLENLMKVFREGNDQKRSSSGGTISFHPEVNQILCSSTSRSDTQIWALGFVKGTLSKCATMG</sequence>
<evidence type="ECO:0000256" key="6">
    <source>
        <dbReference type="SAM" id="MobiDB-lite"/>
    </source>
</evidence>
<keyword evidence="2" id="KW-0479">Metal-binding</keyword>
<dbReference type="PANTHER" id="PTHR15835">
    <property type="entry name" value="NUCLEAR-INTERACTING PARTNER OF ALK"/>
    <property type="match status" value="1"/>
</dbReference>
<dbReference type="HOGENOM" id="CLU_056223_0_0_1"/>
<dbReference type="Pfam" id="PF08600">
    <property type="entry name" value="NuBaID_C"/>
    <property type="match status" value="1"/>
</dbReference>
<gene>
    <name evidence="9" type="ORF">MELLADRAFT_72880</name>
</gene>
<dbReference type="VEuPathDB" id="FungiDB:MELLADRAFT_72880"/>
<evidence type="ECO:0000259" key="8">
    <source>
        <dbReference type="Pfam" id="PF08600"/>
    </source>
</evidence>
<dbReference type="KEGG" id="mlr:MELLADRAFT_72880"/>
<evidence type="ECO:0000256" key="3">
    <source>
        <dbReference type="ARBA" id="ARBA00022771"/>
    </source>
</evidence>
<feature type="non-terminal residue" evidence="9">
    <location>
        <position position="1"/>
    </location>
</feature>
<dbReference type="InterPro" id="IPR012935">
    <property type="entry name" value="NuBaID_N"/>
</dbReference>
<dbReference type="GO" id="GO:0005634">
    <property type="term" value="C:nucleus"/>
    <property type="evidence" value="ECO:0007669"/>
    <property type="project" value="UniProtKB-SubCell"/>
</dbReference>
<dbReference type="Proteomes" id="UP000001072">
    <property type="component" value="Unassembled WGS sequence"/>
</dbReference>
<organism evidence="10">
    <name type="scientific">Melampsora larici-populina (strain 98AG31 / pathotype 3-4-7)</name>
    <name type="common">Poplar leaf rust fungus</name>
    <dbReference type="NCBI Taxonomy" id="747676"/>
    <lineage>
        <taxon>Eukaryota</taxon>
        <taxon>Fungi</taxon>
        <taxon>Dikarya</taxon>
        <taxon>Basidiomycota</taxon>
        <taxon>Pucciniomycotina</taxon>
        <taxon>Pucciniomycetes</taxon>
        <taxon>Pucciniales</taxon>
        <taxon>Melampsoraceae</taxon>
        <taxon>Melampsora</taxon>
    </lineage>
</organism>
<keyword evidence="5" id="KW-0539">Nucleus</keyword>
<dbReference type="Pfam" id="PF07967">
    <property type="entry name" value="zf-C3HC"/>
    <property type="match status" value="1"/>
</dbReference>
<dbReference type="STRING" id="747676.F4S058"/>
<feature type="region of interest" description="Disordered" evidence="6">
    <location>
        <begin position="208"/>
        <end position="240"/>
    </location>
</feature>
<name>F4S058_MELLP</name>
<evidence type="ECO:0000256" key="4">
    <source>
        <dbReference type="ARBA" id="ARBA00022833"/>
    </source>
</evidence>
<dbReference type="OrthoDB" id="2592092at2759"/>
<evidence type="ECO:0000256" key="5">
    <source>
        <dbReference type="ARBA" id="ARBA00023242"/>
    </source>
</evidence>
<dbReference type="eggNOG" id="KOG4765">
    <property type="taxonomic scope" value="Eukaryota"/>
</dbReference>
<keyword evidence="10" id="KW-1185">Reference proteome</keyword>
<feature type="domain" description="C3HC-type" evidence="7">
    <location>
        <begin position="14"/>
        <end position="119"/>
    </location>
</feature>
<evidence type="ECO:0000313" key="10">
    <source>
        <dbReference type="Proteomes" id="UP000001072"/>
    </source>
</evidence>
<dbReference type="RefSeq" id="XP_007414828.1">
    <property type="nucleotide sequence ID" value="XM_007414766.1"/>
</dbReference>